<name>A0A542SNT8_9MICO</name>
<keyword evidence="1" id="KW-1133">Transmembrane helix</keyword>
<organism evidence="3 4">
    <name type="scientific">Rarobacter incanus</name>
    <dbReference type="NCBI Taxonomy" id="153494"/>
    <lineage>
        <taxon>Bacteria</taxon>
        <taxon>Bacillati</taxon>
        <taxon>Actinomycetota</taxon>
        <taxon>Actinomycetes</taxon>
        <taxon>Micrococcales</taxon>
        <taxon>Rarobacteraceae</taxon>
        <taxon>Rarobacter</taxon>
    </lineage>
</organism>
<feature type="domain" description="Glycosyltransferase 2-like" evidence="2">
    <location>
        <begin position="27"/>
        <end position="190"/>
    </location>
</feature>
<dbReference type="RefSeq" id="WP_142111525.1">
    <property type="nucleotide sequence ID" value="NZ_BAAATB010000002.1"/>
</dbReference>
<proteinExistence type="predicted"/>
<sequence length="367" mass="38466">MTSVPGAAANGQPTAALCPVPDPCDISFIMPVLNEGDYLRSAIDSVLRQQVPGRSELVLALGPSTDNTDDIALDAARSDARIRIVRNPEPNIPAGLNKAILAARYPVVVRVDAHCELPIGYVLAALDALRRTGAANVGGLMHAAGDSRMQRAIARAYNSPLGLGGPAYHVGGQEGPSESAYLGVFRKEALLAVGMYDTNVKRGEDWELNLRLRNAGYLVWFVPQLVVTYRPRASLGALARQFFATGSWRGELARRDLRHTSVRYFAPPLLIGGLAAGVIAVACAPLAGRTAAGVTATCLALTPTALYAAALIAACAGRAGGESLRDRAATLAVLPTMHLSWGAGFWRGFIAGAGGADDTSRVTTTNT</sequence>
<dbReference type="Proteomes" id="UP000316181">
    <property type="component" value="Unassembled WGS sequence"/>
</dbReference>
<feature type="transmembrane region" description="Helical" evidence="1">
    <location>
        <begin position="264"/>
        <end position="287"/>
    </location>
</feature>
<comment type="caution">
    <text evidence="3">The sequence shown here is derived from an EMBL/GenBank/DDBJ whole genome shotgun (WGS) entry which is preliminary data.</text>
</comment>
<dbReference type="EMBL" id="VFNV01000001">
    <property type="protein sequence ID" value="TQK76215.1"/>
    <property type="molecule type" value="Genomic_DNA"/>
</dbReference>
<evidence type="ECO:0000256" key="1">
    <source>
        <dbReference type="SAM" id="Phobius"/>
    </source>
</evidence>
<reference evidence="3 4" key="1">
    <citation type="submission" date="2019-06" db="EMBL/GenBank/DDBJ databases">
        <title>Sequencing the genomes of 1000 actinobacteria strains.</title>
        <authorList>
            <person name="Klenk H.-P."/>
        </authorList>
    </citation>
    <scope>NUCLEOTIDE SEQUENCE [LARGE SCALE GENOMIC DNA]</scope>
    <source>
        <strain evidence="3 4">DSM 10596</strain>
    </source>
</reference>
<dbReference type="InterPro" id="IPR029044">
    <property type="entry name" value="Nucleotide-diphossugar_trans"/>
</dbReference>
<evidence type="ECO:0000313" key="3">
    <source>
        <dbReference type="EMBL" id="TQK76215.1"/>
    </source>
</evidence>
<dbReference type="GO" id="GO:0016740">
    <property type="term" value="F:transferase activity"/>
    <property type="evidence" value="ECO:0007669"/>
    <property type="project" value="UniProtKB-KW"/>
</dbReference>
<dbReference type="OrthoDB" id="1757142at2"/>
<dbReference type="InterPro" id="IPR050834">
    <property type="entry name" value="Glycosyltransf_2"/>
</dbReference>
<evidence type="ECO:0000259" key="2">
    <source>
        <dbReference type="Pfam" id="PF00535"/>
    </source>
</evidence>
<keyword evidence="3" id="KW-0808">Transferase</keyword>
<feature type="transmembrane region" description="Helical" evidence="1">
    <location>
        <begin position="293"/>
        <end position="317"/>
    </location>
</feature>
<dbReference type="CDD" id="cd02525">
    <property type="entry name" value="Succinoglycan_BP_ExoA"/>
    <property type="match status" value="1"/>
</dbReference>
<dbReference type="Gene3D" id="3.90.550.10">
    <property type="entry name" value="Spore Coat Polysaccharide Biosynthesis Protein SpsA, Chain A"/>
    <property type="match status" value="1"/>
</dbReference>
<protein>
    <submittedName>
        <fullName evidence="3">Glycosyl transferase family 2</fullName>
    </submittedName>
</protein>
<keyword evidence="4" id="KW-1185">Reference proteome</keyword>
<dbReference type="InterPro" id="IPR001173">
    <property type="entry name" value="Glyco_trans_2-like"/>
</dbReference>
<keyword evidence="1" id="KW-0472">Membrane</keyword>
<dbReference type="PANTHER" id="PTHR43685">
    <property type="entry name" value="GLYCOSYLTRANSFERASE"/>
    <property type="match status" value="1"/>
</dbReference>
<gene>
    <name evidence="3" type="ORF">FB389_0875</name>
</gene>
<keyword evidence="1" id="KW-0812">Transmembrane</keyword>
<accession>A0A542SNT8</accession>
<dbReference type="Pfam" id="PF00535">
    <property type="entry name" value="Glycos_transf_2"/>
    <property type="match status" value="1"/>
</dbReference>
<evidence type="ECO:0000313" key="4">
    <source>
        <dbReference type="Proteomes" id="UP000316181"/>
    </source>
</evidence>
<dbReference type="SUPFAM" id="SSF53448">
    <property type="entry name" value="Nucleotide-diphospho-sugar transferases"/>
    <property type="match status" value="1"/>
</dbReference>
<dbReference type="PANTHER" id="PTHR43685:SF2">
    <property type="entry name" value="GLYCOSYLTRANSFERASE 2-LIKE DOMAIN-CONTAINING PROTEIN"/>
    <property type="match status" value="1"/>
</dbReference>
<dbReference type="AlphaFoldDB" id="A0A542SNT8"/>